<keyword evidence="5" id="KW-1185">Reference proteome</keyword>
<keyword evidence="2" id="KW-0732">Signal</keyword>
<feature type="signal peptide" evidence="2">
    <location>
        <begin position="1"/>
        <end position="22"/>
    </location>
</feature>
<evidence type="ECO:0000256" key="1">
    <source>
        <dbReference type="ARBA" id="ARBA00022737"/>
    </source>
</evidence>
<feature type="chain" id="PRO_5013876755" description="GEX2 N-terminal Ig-like domain-containing protein" evidence="2">
    <location>
        <begin position="23"/>
        <end position="424"/>
    </location>
</feature>
<reference evidence="5" key="1">
    <citation type="journal article" date="2018" name="Gigascience">
        <title>Genome assembly of the Pink Ipe (Handroanthus impetiginosus, Bignoniaceae), a highly valued, ecologically keystone Neotropical timber forest tree.</title>
        <authorList>
            <person name="Silva-Junior O.B."/>
            <person name="Grattapaglia D."/>
            <person name="Novaes E."/>
            <person name="Collevatti R.G."/>
        </authorList>
    </citation>
    <scope>NUCLEOTIDE SEQUENCE [LARGE SCALE GENOMIC DNA]</scope>
    <source>
        <strain evidence="5">cv. UFG-1</strain>
    </source>
</reference>
<keyword evidence="1" id="KW-0677">Repeat</keyword>
<dbReference type="Proteomes" id="UP000231279">
    <property type="component" value="Unassembled WGS sequence"/>
</dbReference>
<dbReference type="Pfam" id="PF23616">
    <property type="entry name" value="Ig_GEX2_N"/>
    <property type="match status" value="2"/>
</dbReference>
<dbReference type="STRING" id="429701.A0A2G9G5I1"/>
<proteinExistence type="predicted"/>
<organism evidence="4 5">
    <name type="scientific">Handroanthus impetiginosus</name>
    <dbReference type="NCBI Taxonomy" id="429701"/>
    <lineage>
        <taxon>Eukaryota</taxon>
        <taxon>Viridiplantae</taxon>
        <taxon>Streptophyta</taxon>
        <taxon>Embryophyta</taxon>
        <taxon>Tracheophyta</taxon>
        <taxon>Spermatophyta</taxon>
        <taxon>Magnoliopsida</taxon>
        <taxon>eudicotyledons</taxon>
        <taxon>Gunneridae</taxon>
        <taxon>Pentapetalae</taxon>
        <taxon>asterids</taxon>
        <taxon>lamiids</taxon>
        <taxon>Lamiales</taxon>
        <taxon>Bignoniaceae</taxon>
        <taxon>Crescentiina</taxon>
        <taxon>Tabebuia alliance</taxon>
        <taxon>Handroanthus</taxon>
    </lineage>
</organism>
<dbReference type="InterPro" id="IPR013783">
    <property type="entry name" value="Ig-like_fold"/>
</dbReference>
<evidence type="ECO:0000256" key="2">
    <source>
        <dbReference type="SAM" id="SignalP"/>
    </source>
</evidence>
<dbReference type="GO" id="GO:0030036">
    <property type="term" value="P:actin cytoskeleton organization"/>
    <property type="evidence" value="ECO:0007669"/>
    <property type="project" value="InterPro"/>
</dbReference>
<dbReference type="Gene3D" id="2.60.40.10">
    <property type="entry name" value="Immunoglobulins"/>
    <property type="match status" value="1"/>
</dbReference>
<evidence type="ECO:0000313" key="4">
    <source>
        <dbReference type="EMBL" id="PIN00557.1"/>
    </source>
</evidence>
<feature type="domain" description="GEX2 N-terminal Ig-like" evidence="3">
    <location>
        <begin position="28"/>
        <end position="128"/>
    </location>
</feature>
<dbReference type="GO" id="GO:0048235">
    <property type="term" value="P:pollen sperm cell differentiation"/>
    <property type="evidence" value="ECO:0007669"/>
    <property type="project" value="TreeGrafter"/>
</dbReference>
<dbReference type="EMBL" id="NKXS01006897">
    <property type="protein sequence ID" value="PIN00557.1"/>
    <property type="molecule type" value="Genomic_DNA"/>
</dbReference>
<dbReference type="PANTHER" id="PTHR38537:SF8">
    <property type="entry name" value="FILAMIN-A"/>
    <property type="match status" value="1"/>
</dbReference>
<dbReference type="InterPro" id="IPR044801">
    <property type="entry name" value="Filamin"/>
</dbReference>
<dbReference type="AlphaFoldDB" id="A0A2G9G5I1"/>
<feature type="domain" description="GEX2 N-terminal Ig-like" evidence="3">
    <location>
        <begin position="138"/>
        <end position="241"/>
    </location>
</feature>
<dbReference type="PANTHER" id="PTHR38537">
    <property type="entry name" value="JITTERBUG, ISOFORM N"/>
    <property type="match status" value="1"/>
</dbReference>
<dbReference type="OrthoDB" id="5334309at2759"/>
<dbReference type="InterPro" id="IPR056434">
    <property type="entry name" value="Ig_GEX2_N"/>
</dbReference>
<comment type="caution">
    <text evidence="4">The sequence shown here is derived from an EMBL/GenBank/DDBJ whole genome shotgun (WGS) entry which is preliminary data.</text>
</comment>
<gene>
    <name evidence="4" type="ORF">CDL12_26938</name>
</gene>
<evidence type="ECO:0000259" key="3">
    <source>
        <dbReference type="Pfam" id="PF23616"/>
    </source>
</evidence>
<accession>A0A2G9G5I1</accession>
<dbReference type="GO" id="GO:0051015">
    <property type="term" value="F:actin filament binding"/>
    <property type="evidence" value="ECO:0007669"/>
    <property type="project" value="InterPro"/>
</dbReference>
<name>A0A2G9G5I1_9LAMI</name>
<sequence>MLLPFTLITVFISSLNPQPAKSDNVQTPAFAFSWMNDNDTFMAGETATIKVIVLGNYERGKYDFPFKPNITVNDKMGNSSFVTGVSLHLDGGTENWSISFCPIMVGVFNVLITDEHFRVLDSSLQFRVNPGRMYLAAGILSWMNRLSNFIAGTKVEVLILPKDAFGNNVSSVSEGPILHNFTLFASTSDGLPANVLNITNKGWNKQGYLGIEFVTATAGSLLLHVEVDNRTLHSSPLLFHVYPGELDVYRCQAKWNVETKYFQLFSKMEGFLHQHDQYGNLVPGLYAFDVEVIEKGTNLSMPIADLVFKDIGLGIQSFSFSLHEPGNFMLIISDKKKNTLISNMPYDFIVYIGYCDGEKSMVNGSGLNNSVAGDFAKFSVFLKDAYLYPSSVDLQSLQVQIVHESDSHTIRPNITIREILNGKT</sequence>
<evidence type="ECO:0000313" key="5">
    <source>
        <dbReference type="Proteomes" id="UP000231279"/>
    </source>
</evidence>
<protein>
    <recommendedName>
        <fullName evidence="3">GEX2 N-terminal Ig-like domain-containing protein</fullName>
    </recommendedName>
</protein>